<dbReference type="PRINTS" id="PR01021">
    <property type="entry name" value="OMPADOMAIN"/>
</dbReference>
<dbReference type="InterPro" id="IPR007055">
    <property type="entry name" value="BON_dom"/>
</dbReference>
<keyword evidence="3" id="KW-0998">Cell outer membrane</keyword>
<evidence type="ECO:0000256" key="3">
    <source>
        <dbReference type="ARBA" id="ARBA00023237"/>
    </source>
</evidence>
<dbReference type="SUPFAM" id="SSF103088">
    <property type="entry name" value="OmpA-like"/>
    <property type="match status" value="1"/>
</dbReference>
<evidence type="ECO:0000313" key="8">
    <source>
        <dbReference type="Proteomes" id="UP000481421"/>
    </source>
</evidence>
<evidence type="ECO:0000256" key="4">
    <source>
        <dbReference type="PROSITE-ProRule" id="PRU00473"/>
    </source>
</evidence>
<dbReference type="InterPro" id="IPR050330">
    <property type="entry name" value="Bact_OuterMem_StrucFunc"/>
</dbReference>
<dbReference type="EMBL" id="JAAIKE010000004">
    <property type="protein sequence ID" value="NEX47436.1"/>
    <property type="molecule type" value="Genomic_DNA"/>
</dbReference>
<feature type="compositionally biased region" description="Low complexity" evidence="5">
    <location>
        <begin position="586"/>
        <end position="619"/>
    </location>
</feature>
<feature type="region of interest" description="Disordered" evidence="5">
    <location>
        <begin position="582"/>
        <end position="644"/>
    </location>
</feature>
<name>A0A6B3RQK0_9RHOB</name>
<comment type="subcellular location">
    <subcellularLocation>
        <location evidence="1">Cell outer membrane</location>
    </subcellularLocation>
</comment>
<gene>
    <name evidence="7" type="ORF">G3572_14580</name>
</gene>
<dbReference type="InterPro" id="IPR036737">
    <property type="entry name" value="OmpA-like_sf"/>
</dbReference>
<dbReference type="GO" id="GO:0009279">
    <property type="term" value="C:cell outer membrane"/>
    <property type="evidence" value="ECO:0007669"/>
    <property type="project" value="UniProtKB-SubCell"/>
</dbReference>
<dbReference type="Pfam" id="PF00691">
    <property type="entry name" value="OmpA"/>
    <property type="match status" value="1"/>
</dbReference>
<evidence type="ECO:0000259" key="6">
    <source>
        <dbReference type="PROSITE" id="PS51123"/>
    </source>
</evidence>
<proteinExistence type="predicted"/>
<evidence type="ECO:0000256" key="1">
    <source>
        <dbReference type="ARBA" id="ARBA00004442"/>
    </source>
</evidence>
<comment type="caution">
    <text evidence="7">The sequence shown here is derived from an EMBL/GenBank/DDBJ whole genome shotgun (WGS) entry which is preliminary data.</text>
</comment>
<protein>
    <submittedName>
        <fullName evidence="7">OmpA family protein</fullName>
    </submittedName>
</protein>
<evidence type="ECO:0000256" key="5">
    <source>
        <dbReference type="SAM" id="MobiDB-lite"/>
    </source>
</evidence>
<keyword evidence="2 4" id="KW-0472">Membrane</keyword>
<dbReference type="Gene3D" id="3.30.1330.60">
    <property type="entry name" value="OmpA-like domain"/>
    <property type="match status" value="1"/>
</dbReference>
<feature type="domain" description="OmpA-like" evidence="6">
    <location>
        <begin position="467"/>
        <end position="584"/>
    </location>
</feature>
<dbReference type="InterPro" id="IPR006664">
    <property type="entry name" value="OMP_bac"/>
</dbReference>
<dbReference type="CDD" id="cd07185">
    <property type="entry name" value="OmpA_C-like"/>
    <property type="match status" value="1"/>
</dbReference>
<reference evidence="7 8" key="1">
    <citation type="submission" date="2020-02" db="EMBL/GenBank/DDBJ databases">
        <title>Rhodobacter algicola sp. nov., isolated from microalga culture.</title>
        <authorList>
            <person name="Park C.-Y."/>
        </authorList>
    </citation>
    <scope>NUCLEOTIDE SEQUENCE [LARGE SCALE GENOMIC DNA]</scope>
    <source>
        <strain evidence="7 8">ETT8</strain>
    </source>
</reference>
<evidence type="ECO:0000256" key="2">
    <source>
        <dbReference type="ARBA" id="ARBA00023136"/>
    </source>
</evidence>
<dbReference type="InterPro" id="IPR006665">
    <property type="entry name" value="OmpA-like"/>
</dbReference>
<dbReference type="PROSITE" id="PS51123">
    <property type="entry name" value="OMPA_2"/>
    <property type="match status" value="1"/>
</dbReference>
<sequence length="644" mass="66773">MAALAAWASAIVIEQRSEQAVTSRLLDAGITWATVEANGLQLHLTGTAPNEAARFRAVNLAGSVIDASRVRDMLDVTPVKAIEAPKFSIEMLRNDDGIQLIGLLPDNDSVEALLAEAESLRSDGAISDMLETAAYPAPEGWNEAFAYGMEAIRRLPRSKVSVSQSGVKITAIASSADEQRRLTNELNAAKPAGLQVAIDISAPRPVLTPFTLRFVLDAQGARFDACSADTDRARTRILAAGSAAGVEGRPNCTVGLGVPSPSWADAVSTAINAVKTLGAATVTFSDADVSLVAADSVSQAEFDRVVGELDSALPDVFSLSAVLERKSDAALGPAEFTASLSPEGRVELRGRVTDELLRDAVSSYAQARFGVGKVYSATRIDDDLPDGWPVRVLAGLESLGELAEGRVLVRADTVEVEGVTGSQNARGRISQVLSDKLGQGQTFKVSVRYDEKLDPLAGLPTAQECAAEVTAILSSRKITFPPGSAEIDGQTVGIMDALAEVLEDCPDVRMEIGGYTDSQGSDSGNLALSQARAEAVLLALQGRGVAISALTAKGYGEANPIADNTTEAGREANRRIEFTLLDQPQATAGTSAGAASGNGAAEAAGAAGAAAAGDVAAALAEDDSPSVAPQEKTRRPLARPARDG</sequence>
<evidence type="ECO:0000313" key="7">
    <source>
        <dbReference type="EMBL" id="NEX47436.1"/>
    </source>
</evidence>
<dbReference type="AlphaFoldDB" id="A0A6B3RQK0"/>
<organism evidence="7 8">
    <name type="scientific">Pseudotabrizicola algicola</name>
    <dbReference type="NCBI Taxonomy" id="2709381"/>
    <lineage>
        <taxon>Bacteria</taxon>
        <taxon>Pseudomonadati</taxon>
        <taxon>Pseudomonadota</taxon>
        <taxon>Alphaproteobacteria</taxon>
        <taxon>Rhodobacterales</taxon>
        <taxon>Paracoccaceae</taxon>
        <taxon>Pseudotabrizicola</taxon>
    </lineage>
</organism>
<keyword evidence="8" id="KW-1185">Reference proteome</keyword>
<dbReference type="Proteomes" id="UP000481421">
    <property type="component" value="Unassembled WGS sequence"/>
</dbReference>
<accession>A0A6B3RQK0</accession>
<dbReference type="PANTHER" id="PTHR30329">
    <property type="entry name" value="STATOR ELEMENT OF FLAGELLAR MOTOR COMPLEX"/>
    <property type="match status" value="1"/>
</dbReference>
<dbReference type="Gene3D" id="3.40.1520.20">
    <property type="match status" value="2"/>
</dbReference>
<dbReference type="PANTHER" id="PTHR30329:SF21">
    <property type="entry name" value="LIPOPROTEIN YIAD-RELATED"/>
    <property type="match status" value="1"/>
</dbReference>
<dbReference type="Pfam" id="PF04972">
    <property type="entry name" value="BON"/>
    <property type="match status" value="1"/>
</dbReference>